<dbReference type="OrthoDB" id="1708823at2759"/>
<dbReference type="EMBL" id="LUGH01000613">
    <property type="protein sequence ID" value="OBZ83730.1"/>
    <property type="molecule type" value="Genomic_DNA"/>
</dbReference>
<dbReference type="PANTHER" id="PTHR10953:SF162">
    <property type="entry name" value="SUMO-ACTIVATING ENZYME SUBUNIT 1"/>
    <property type="match status" value="1"/>
</dbReference>
<dbReference type="GO" id="GO:0031510">
    <property type="term" value="C:SUMO activating enzyme complex"/>
    <property type="evidence" value="ECO:0007669"/>
    <property type="project" value="TreeGrafter"/>
</dbReference>
<protein>
    <recommendedName>
        <fullName evidence="6">Ubiquitin-like 1-activating enzyme E1A</fullName>
    </recommendedName>
</protein>
<dbReference type="InParanoid" id="A0A1C7N3T2"/>
<organism evidence="8 9">
    <name type="scientific">Choanephora cucurbitarum</name>
    <dbReference type="NCBI Taxonomy" id="101091"/>
    <lineage>
        <taxon>Eukaryota</taxon>
        <taxon>Fungi</taxon>
        <taxon>Fungi incertae sedis</taxon>
        <taxon>Mucoromycota</taxon>
        <taxon>Mucoromycotina</taxon>
        <taxon>Mucoromycetes</taxon>
        <taxon>Mucorales</taxon>
        <taxon>Mucorineae</taxon>
        <taxon>Choanephoraceae</taxon>
        <taxon>Choanephoroideae</taxon>
        <taxon>Choanephora</taxon>
    </lineage>
</organism>
<comment type="similarity">
    <text evidence="3">Belongs to the ubiquitin-activating E1 family.</text>
</comment>
<keyword evidence="4" id="KW-0833">Ubl conjugation pathway</keyword>
<dbReference type="AlphaFoldDB" id="A0A1C7N3T2"/>
<gene>
    <name evidence="8" type="primary">SAE1</name>
    <name evidence="8" type="ORF">A0J61_08224</name>
</gene>
<evidence type="ECO:0000313" key="9">
    <source>
        <dbReference type="Proteomes" id="UP000093000"/>
    </source>
</evidence>
<keyword evidence="5" id="KW-0539">Nucleus</keyword>
<evidence type="ECO:0000259" key="7">
    <source>
        <dbReference type="Pfam" id="PF00899"/>
    </source>
</evidence>
<reference evidence="8 9" key="1">
    <citation type="submission" date="2016-03" db="EMBL/GenBank/DDBJ databases">
        <title>Choanephora cucurbitarum.</title>
        <authorList>
            <person name="Min B."/>
            <person name="Park H."/>
            <person name="Park J.-H."/>
            <person name="Shin H.-D."/>
            <person name="Choi I.-G."/>
        </authorList>
    </citation>
    <scope>NUCLEOTIDE SEQUENCE [LARGE SCALE GENOMIC DNA]</scope>
    <source>
        <strain evidence="8 9">KUS-F28377</strain>
    </source>
</reference>
<accession>A0A1C7N3T2</accession>
<evidence type="ECO:0000256" key="5">
    <source>
        <dbReference type="ARBA" id="ARBA00023242"/>
    </source>
</evidence>
<comment type="caution">
    <text evidence="8">The sequence shown here is derived from an EMBL/GenBank/DDBJ whole genome shotgun (WGS) entry which is preliminary data.</text>
</comment>
<dbReference type="PANTHER" id="PTHR10953">
    <property type="entry name" value="UBIQUITIN-ACTIVATING ENZYME E1"/>
    <property type="match status" value="1"/>
</dbReference>
<dbReference type="InterPro" id="IPR045886">
    <property type="entry name" value="ThiF/MoeB/HesA"/>
</dbReference>
<comment type="pathway">
    <text evidence="2">Protein modification; protein sumoylation.</text>
</comment>
<dbReference type="InterPro" id="IPR000594">
    <property type="entry name" value="ThiF_NAD_FAD-bd"/>
</dbReference>
<evidence type="ECO:0000313" key="8">
    <source>
        <dbReference type="EMBL" id="OBZ83730.1"/>
    </source>
</evidence>
<evidence type="ECO:0000256" key="1">
    <source>
        <dbReference type="ARBA" id="ARBA00004123"/>
    </source>
</evidence>
<evidence type="ECO:0000256" key="6">
    <source>
        <dbReference type="ARBA" id="ARBA00044354"/>
    </source>
</evidence>
<dbReference type="GO" id="GO:0019948">
    <property type="term" value="F:SUMO activating enzyme activity"/>
    <property type="evidence" value="ECO:0007669"/>
    <property type="project" value="TreeGrafter"/>
</dbReference>
<dbReference type="FunCoup" id="A0A1C7N3T2">
    <property type="interactions" value="983"/>
</dbReference>
<evidence type="ECO:0000256" key="3">
    <source>
        <dbReference type="ARBA" id="ARBA00005673"/>
    </source>
</evidence>
<proteinExistence type="inferred from homology"/>
<evidence type="ECO:0000256" key="2">
    <source>
        <dbReference type="ARBA" id="ARBA00004718"/>
    </source>
</evidence>
<dbReference type="GO" id="GO:0016925">
    <property type="term" value="P:protein sumoylation"/>
    <property type="evidence" value="ECO:0007669"/>
    <property type="project" value="TreeGrafter"/>
</dbReference>
<keyword evidence="9" id="KW-1185">Reference proteome</keyword>
<sequence length="332" mass="37227">MTDSISKGNQQLTDEAAIYDRQIRLWGLDAQQRISKANILIAGIHALSNEVCKNIALAGVASITLLDHEVVSELDLGAQFLIQQSLVGNNKAEAAAPSIRNLNPRVQVIVDQENIKEKPDSYFESFDVVCLIHSEYELIARVDEIRRRVKKPFYAADTCGWFGYVFCDLTEHAYVLEKKIEPKAGSKQSPTVEKIPQSANYVSLDQSLEKTWSGIRPKALKRRVSPMAFLIHILFKFQKEHKRSPSEDDIQLLIEQKPKLLANMGIEDHSLLDDELISQLATLYDTEISPVAAIVGGILAQDILRTLSANELPIQNWFYYNGLDGTGLVHEV</sequence>
<feature type="domain" description="THIF-type NAD/FAD binding fold" evidence="7">
    <location>
        <begin position="19"/>
        <end position="323"/>
    </location>
</feature>
<dbReference type="STRING" id="101091.A0A1C7N3T2"/>
<dbReference type="SUPFAM" id="SSF69572">
    <property type="entry name" value="Activating enzymes of the ubiquitin-like proteins"/>
    <property type="match status" value="1"/>
</dbReference>
<dbReference type="InterPro" id="IPR035985">
    <property type="entry name" value="Ubiquitin-activating_enz"/>
</dbReference>
<dbReference type="Proteomes" id="UP000093000">
    <property type="component" value="Unassembled WGS sequence"/>
</dbReference>
<evidence type="ECO:0000256" key="4">
    <source>
        <dbReference type="ARBA" id="ARBA00022786"/>
    </source>
</evidence>
<dbReference type="InterPro" id="IPR000011">
    <property type="entry name" value="UBQ/SUMO-activ_enz_E1-like"/>
</dbReference>
<dbReference type="GO" id="GO:0005737">
    <property type="term" value="C:cytoplasm"/>
    <property type="evidence" value="ECO:0007669"/>
    <property type="project" value="TreeGrafter"/>
</dbReference>
<dbReference type="PRINTS" id="PR01849">
    <property type="entry name" value="UBIQUITINACT"/>
</dbReference>
<name>A0A1C7N3T2_9FUNG</name>
<comment type="subcellular location">
    <subcellularLocation>
        <location evidence="1">Nucleus</location>
    </subcellularLocation>
</comment>
<dbReference type="Pfam" id="PF00899">
    <property type="entry name" value="ThiF"/>
    <property type="match status" value="1"/>
</dbReference>
<dbReference type="Gene3D" id="3.40.50.720">
    <property type="entry name" value="NAD(P)-binding Rossmann-like Domain"/>
    <property type="match status" value="1"/>
</dbReference>